<keyword evidence="3" id="KW-1185">Reference proteome</keyword>
<feature type="transmembrane region" description="Helical" evidence="1">
    <location>
        <begin position="46"/>
        <end position="66"/>
    </location>
</feature>
<sequence length="109" mass="12387">MIPNIRRIGKFITISIGIIMAMVLIGWLSLRFSADTNNIMTQLNSVLLPLLVWRLVLYLAIVWLLYKVRLVLTKNNPERSNTFTKIIVCFAILAVLCEYTNYVNTGVAA</sequence>
<evidence type="ECO:0000313" key="3">
    <source>
        <dbReference type="Proteomes" id="UP000293154"/>
    </source>
</evidence>
<evidence type="ECO:0000256" key="1">
    <source>
        <dbReference type="SAM" id="Phobius"/>
    </source>
</evidence>
<accession>A0A411WLZ7</accession>
<feature type="transmembrane region" description="Helical" evidence="1">
    <location>
        <begin position="86"/>
        <end position="103"/>
    </location>
</feature>
<keyword evidence="1" id="KW-0812">Transmembrane</keyword>
<evidence type="ECO:0000313" key="2">
    <source>
        <dbReference type="EMBL" id="QBH97234.1"/>
    </source>
</evidence>
<dbReference type="OrthoDB" id="9908292at2"/>
<reference evidence="2 3" key="1">
    <citation type="submission" date="2019-03" db="EMBL/GenBank/DDBJ databases">
        <title>Pragia sp. nov. isolated from the gut tract of Carduelis flavirostris.</title>
        <authorList>
            <person name="Ge Y."/>
        </authorList>
    </citation>
    <scope>NUCLEOTIDE SEQUENCE [LARGE SCALE GENOMIC DNA]</scope>
    <source>
        <strain evidence="2 3">CF-458</strain>
    </source>
</reference>
<keyword evidence="1" id="KW-1133">Transmembrane helix</keyword>
<dbReference type="RefSeq" id="WP_130592169.1">
    <property type="nucleotide sequence ID" value="NZ_CP034752.1"/>
</dbReference>
<name>A0A411WLZ7_9GAMM</name>
<gene>
    <name evidence="2" type="ORF">EKN56_13010</name>
</gene>
<dbReference type="EMBL" id="CP034752">
    <property type="protein sequence ID" value="QBH97234.1"/>
    <property type="molecule type" value="Genomic_DNA"/>
</dbReference>
<feature type="transmembrane region" description="Helical" evidence="1">
    <location>
        <begin position="12"/>
        <end position="34"/>
    </location>
</feature>
<protein>
    <submittedName>
        <fullName evidence="2">Uncharacterized protein</fullName>
    </submittedName>
</protein>
<dbReference type="Proteomes" id="UP000293154">
    <property type="component" value="Chromosome"/>
</dbReference>
<dbReference type="AlphaFoldDB" id="A0A411WLZ7"/>
<proteinExistence type="predicted"/>
<dbReference type="KEGG" id="prag:EKN56_13010"/>
<organism evidence="2 3">
    <name type="scientific">Limnobaculum zhutongyuii</name>
    <dbReference type="NCBI Taxonomy" id="2498113"/>
    <lineage>
        <taxon>Bacteria</taxon>
        <taxon>Pseudomonadati</taxon>
        <taxon>Pseudomonadota</taxon>
        <taxon>Gammaproteobacteria</taxon>
        <taxon>Enterobacterales</taxon>
        <taxon>Budviciaceae</taxon>
        <taxon>Limnobaculum</taxon>
    </lineage>
</organism>
<keyword evidence="1" id="KW-0472">Membrane</keyword>